<evidence type="ECO:0000313" key="2">
    <source>
        <dbReference type="EMBL" id="SEW24324.1"/>
    </source>
</evidence>
<dbReference type="InterPro" id="IPR005835">
    <property type="entry name" value="NTP_transferase_dom"/>
</dbReference>
<dbReference type="AlphaFoldDB" id="A0A1I0QBU6"/>
<dbReference type="CDD" id="cd02509">
    <property type="entry name" value="GDP-M1P_Guanylyltransferase"/>
    <property type="match status" value="1"/>
</dbReference>
<feature type="domain" description="Nucleotidyl transferase" evidence="1">
    <location>
        <begin position="11"/>
        <end position="292"/>
    </location>
</feature>
<dbReference type="Proteomes" id="UP000199373">
    <property type="component" value="Unassembled WGS sequence"/>
</dbReference>
<dbReference type="GO" id="GO:0009298">
    <property type="term" value="P:GDP-mannose biosynthetic process"/>
    <property type="evidence" value="ECO:0007669"/>
    <property type="project" value="TreeGrafter"/>
</dbReference>
<keyword evidence="3" id="KW-1185">Reference proteome</keyword>
<name>A0A1I0QBU6_9BACT</name>
<gene>
    <name evidence="2" type="ORF">SAMN04487850_2320</name>
</gene>
<dbReference type="Pfam" id="PF00483">
    <property type="entry name" value="NTP_transferase"/>
    <property type="match status" value="1"/>
</dbReference>
<evidence type="ECO:0000259" key="1">
    <source>
        <dbReference type="Pfam" id="PF00483"/>
    </source>
</evidence>
<dbReference type="PANTHER" id="PTHR46390">
    <property type="entry name" value="MANNOSE-1-PHOSPHATE GUANYLYLTRANSFERASE"/>
    <property type="match status" value="1"/>
</dbReference>
<accession>A0A1I0QBU6</accession>
<proteinExistence type="predicted"/>
<dbReference type="InterPro" id="IPR051161">
    <property type="entry name" value="Mannose-6P_isomerase_type2"/>
</dbReference>
<reference evidence="2 3" key="1">
    <citation type="submission" date="2016-10" db="EMBL/GenBank/DDBJ databases">
        <authorList>
            <person name="de Groot N.N."/>
        </authorList>
    </citation>
    <scope>NUCLEOTIDE SEQUENCE [LARGE SCALE GENOMIC DNA]</scope>
    <source>
        <strain evidence="2 3">TC2-24</strain>
    </source>
</reference>
<protein>
    <submittedName>
        <fullName evidence="2">Mannose-1-phosphate guanylyltransferase</fullName>
    </submittedName>
</protein>
<keyword evidence="2" id="KW-0808">Transferase</keyword>
<dbReference type="InterPro" id="IPR049577">
    <property type="entry name" value="GMPP_N"/>
</dbReference>
<evidence type="ECO:0000313" key="3">
    <source>
        <dbReference type="Proteomes" id="UP000199373"/>
    </source>
</evidence>
<keyword evidence="2" id="KW-0548">Nucleotidyltransferase</keyword>
<dbReference type="SUPFAM" id="SSF53448">
    <property type="entry name" value="Nucleotide-diphospho-sugar transferases"/>
    <property type="match status" value="1"/>
</dbReference>
<dbReference type="SUPFAM" id="SSF159283">
    <property type="entry name" value="Guanosine diphospho-D-mannose pyrophosphorylase/mannose-6-phosphate isomerase linker domain"/>
    <property type="match status" value="1"/>
</dbReference>
<dbReference type="PANTHER" id="PTHR46390:SF1">
    <property type="entry name" value="MANNOSE-1-PHOSPHATE GUANYLYLTRANSFERASE"/>
    <property type="match status" value="1"/>
</dbReference>
<dbReference type="GO" id="GO:0004475">
    <property type="term" value="F:mannose-1-phosphate guanylyltransferase (GTP) activity"/>
    <property type="evidence" value="ECO:0007669"/>
    <property type="project" value="InterPro"/>
</dbReference>
<dbReference type="EMBL" id="FOIQ01000006">
    <property type="protein sequence ID" value="SEW24324.1"/>
    <property type="molecule type" value="Genomic_DNA"/>
</dbReference>
<sequence>MDKTDKRNFCVILAGGRGRRLWPCSRNLYPKQFIDFFGTGRTQLQETYDRFAKLLPKENIYICTCKEYLAQAQEQLPEIPERNILVEPVHRNTAPSVAWANMRILRENPDANIIITPSDQMVLHEDSFVESLESGIGYVSENDVLLVMGVKPTRPEPGYGYIQLGDLSCKSDVYKVKSFTEKPERDFAKMFMESGEFYWNTGIFISNGQHLRRNFEMQFPEVLRNLEVEKPNYTYEEEMEYVAQRYSLYPNLSIDYAILEHSDDVFVMKCDFGWADMGTWHAIYEAMSKVENDNVVINSEVVMDDCHDNVIKLPKGKLGVFNGLDGYIVAEEGNVLMICKKGDSSSLVRKYVSEVQIRYGDDFV</sequence>
<dbReference type="RefSeq" id="WP_091916848.1">
    <property type="nucleotide sequence ID" value="NZ_FOIQ01000006.1"/>
</dbReference>
<dbReference type="InterPro" id="IPR029044">
    <property type="entry name" value="Nucleotide-diphossugar_trans"/>
</dbReference>
<organism evidence="2 3">
    <name type="scientific">Prevotella aff. ruminicola Tc2-24</name>
    <dbReference type="NCBI Taxonomy" id="81582"/>
    <lineage>
        <taxon>Bacteria</taxon>
        <taxon>Pseudomonadati</taxon>
        <taxon>Bacteroidota</taxon>
        <taxon>Bacteroidia</taxon>
        <taxon>Bacteroidales</taxon>
        <taxon>Prevotellaceae</taxon>
        <taxon>Prevotella</taxon>
    </lineage>
</organism>
<dbReference type="Gene3D" id="3.90.550.10">
    <property type="entry name" value="Spore Coat Polysaccharide Biosynthesis Protein SpsA, Chain A"/>
    <property type="match status" value="1"/>
</dbReference>